<dbReference type="InterPro" id="IPR013083">
    <property type="entry name" value="Znf_RING/FYVE/PHD"/>
</dbReference>
<keyword evidence="3" id="KW-0862">Zinc</keyword>
<dbReference type="AlphaFoldDB" id="A0A1U8MW59"/>
<reference evidence="7" key="2">
    <citation type="submission" date="2025-08" db="UniProtKB">
        <authorList>
            <consortium name="RefSeq"/>
        </authorList>
    </citation>
    <scope>IDENTIFICATION</scope>
</reference>
<evidence type="ECO:0000256" key="2">
    <source>
        <dbReference type="ARBA" id="ARBA00022737"/>
    </source>
</evidence>
<dbReference type="InterPro" id="IPR004146">
    <property type="entry name" value="DC1"/>
</dbReference>
<reference evidence="6" key="1">
    <citation type="journal article" date="2020" name="Nat. Genet.">
        <title>Genomic diversifications of five Gossypium allopolyploid species and their impact on cotton improvement.</title>
        <authorList>
            <person name="Chen Z.J."/>
            <person name="Sreedasyam A."/>
            <person name="Ando A."/>
            <person name="Song Q."/>
            <person name="De Santiago L.M."/>
            <person name="Hulse-Kemp A.M."/>
            <person name="Ding M."/>
            <person name="Ye W."/>
            <person name="Kirkbride R.C."/>
            <person name="Jenkins J."/>
            <person name="Plott C."/>
            <person name="Lovell J."/>
            <person name="Lin Y.M."/>
            <person name="Vaughn R."/>
            <person name="Liu B."/>
            <person name="Simpson S."/>
            <person name="Scheffler B.E."/>
            <person name="Wen L."/>
            <person name="Saski C.A."/>
            <person name="Grover C.E."/>
            <person name="Hu G."/>
            <person name="Conover J.L."/>
            <person name="Carlson J.W."/>
            <person name="Shu S."/>
            <person name="Boston L.B."/>
            <person name="Williams M."/>
            <person name="Peterson D.G."/>
            <person name="McGee K."/>
            <person name="Jones D.C."/>
            <person name="Wendel J.F."/>
            <person name="Stelly D.M."/>
            <person name="Grimwood J."/>
            <person name="Schmutz J."/>
        </authorList>
    </citation>
    <scope>NUCLEOTIDE SEQUENCE [LARGE SCALE GENOMIC DNA]</scope>
    <source>
        <strain evidence="6">cv. TM-1</strain>
    </source>
</reference>
<dbReference type="Gene3D" id="3.30.40.10">
    <property type="entry name" value="Zinc/RING finger domain, C3HC4 (zinc finger)"/>
    <property type="match status" value="1"/>
</dbReference>
<evidence type="ECO:0000256" key="3">
    <source>
        <dbReference type="ARBA" id="ARBA00022833"/>
    </source>
</evidence>
<dbReference type="KEGG" id="ghi:121202931"/>
<dbReference type="PROSITE" id="PS50081">
    <property type="entry name" value="ZF_DAG_PE_2"/>
    <property type="match status" value="1"/>
</dbReference>
<organism evidence="6 7">
    <name type="scientific">Gossypium hirsutum</name>
    <name type="common">Upland cotton</name>
    <name type="synonym">Gossypium mexicanum</name>
    <dbReference type="NCBI Taxonomy" id="3635"/>
    <lineage>
        <taxon>Eukaryota</taxon>
        <taxon>Viridiplantae</taxon>
        <taxon>Streptophyta</taxon>
        <taxon>Embryophyta</taxon>
        <taxon>Tracheophyta</taxon>
        <taxon>Spermatophyta</taxon>
        <taxon>Magnoliopsida</taxon>
        <taxon>eudicotyledons</taxon>
        <taxon>Gunneridae</taxon>
        <taxon>Pentapetalae</taxon>
        <taxon>rosids</taxon>
        <taxon>malvids</taxon>
        <taxon>Malvales</taxon>
        <taxon>Malvaceae</taxon>
        <taxon>Malvoideae</taxon>
        <taxon>Gossypium</taxon>
    </lineage>
</organism>
<evidence type="ECO:0000313" key="7">
    <source>
        <dbReference type="RefSeq" id="XP_016731075.1"/>
    </source>
</evidence>
<keyword evidence="1" id="KW-0479">Metal-binding</keyword>
<proteinExistence type="predicted"/>
<dbReference type="Proteomes" id="UP000818029">
    <property type="component" value="Chromosome D02"/>
</dbReference>
<dbReference type="PANTHER" id="PTHR32410">
    <property type="entry name" value="CYSTEINE/HISTIDINE-RICH C1 DOMAIN FAMILY PROTEIN"/>
    <property type="match status" value="1"/>
</dbReference>
<keyword evidence="2" id="KW-0677">Repeat</keyword>
<dbReference type="PANTHER" id="PTHR32410:SF169">
    <property type="entry name" value="C1 DOMAIN FAMILY PROTEIN, PUTATIVE-RELATED"/>
    <property type="match status" value="1"/>
</dbReference>
<evidence type="ECO:0000256" key="4">
    <source>
        <dbReference type="SAM" id="MobiDB-lite"/>
    </source>
</evidence>
<feature type="domain" description="Phorbol-ester/DAG-type" evidence="5">
    <location>
        <begin position="249"/>
        <end position="288"/>
    </location>
</feature>
<dbReference type="RefSeq" id="XP_016731075.1">
    <property type="nucleotide sequence ID" value="XM_016875586.2"/>
</dbReference>
<protein>
    <recommendedName>
        <fullName evidence="5">Phorbol-ester/DAG-type domain-containing protein</fullName>
    </recommendedName>
</protein>
<keyword evidence="6" id="KW-1185">Reference proteome</keyword>
<dbReference type="STRING" id="3635.A0A1U8MW59"/>
<dbReference type="Pfam" id="PF03107">
    <property type="entry name" value="C1_2"/>
    <property type="match status" value="6"/>
</dbReference>
<dbReference type="InterPro" id="IPR046349">
    <property type="entry name" value="C1-like_sf"/>
</dbReference>
<dbReference type="InterPro" id="IPR053192">
    <property type="entry name" value="Vacuole_Formation_Reg"/>
</dbReference>
<evidence type="ECO:0000256" key="1">
    <source>
        <dbReference type="ARBA" id="ARBA00022723"/>
    </source>
</evidence>
<gene>
    <name evidence="7" type="primary">LOC121202931</name>
</gene>
<evidence type="ECO:0000313" key="6">
    <source>
        <dbReference type="Proteomes" id="UP000818029"/>
    </source>
</evidence>
<name>A0A1U8MW59_GOSHI</name>
<dbReference type="InterPro" id="IPR002219">
    <property type="entry name" value="PKC_DAG/PE"/>
</dbReference>
<evidence type="ECO:0000259" key="5">
    <source>
        <dbReference type="PROSITE" id="PS50081"/>
    </source>
</evidence>
<dbReference type="SUPFAM" id="SSF57889">
    <property type="entry name" value="Cysteine-rich domain"/>
    <property type="match status" value="6"/>
</dbReference>
<accession>A0A1U8MW59</accession>
<feature type="region of interest" description="Disordered" evidence="4">
    <location>
        <begin position="737"/>
        <end position="757"/>
    </location>
</feature>
<dbReference type="PaxDb" id="3635-A0A1U8MW59"/>
<dbReference type="GO" id="GO:0046872">
    <property type="term" value="F:metal ion binding"/>
    <property type="evidence" value="ECO:0007669"/>
    <property type="project" value="UniProtKB-KW"/>
</dbReference>
<sequence>MEESNNYGHQHPLLLILNQDQLIRNQSGVTHCSRCGEEVSVPCFCCVEHCGFYLHKACADAPLELNHPFHPHHPLVLLQNPPYSSHLRCVCDFCDKTCKKFIYHCSCGLDFHIKCALFTFNIAENNLKELDHFALQLPLISTSNGDEELEDVSKCFGCWEPLAKYAHFSPDCRFNLHEKCAKLPFKLNHKCHHKHPLTLQFNSERLSCKICQVTRRRGFVYGCSPCKFVVHIECVSESLDLIVEDKSHEHPFTLFTRRSSFICDACGTEGSCASYICCTCNIMVHKKCTSLPRIIKSKWHDHRLFHKYFLSIEDFRVLDCIMCHDEVNTEHGSYYCSKCTVIFHVKCVMKDKDSYEIVENEDEKSTDESVSSITKVLERNDAGEATVIEHFKHNHYLILSDRVGEYDDKCCGGCLLPIVASFYYCTQCDFFLHKVCVELPKVKHVWHHRCRPPLVLISNEVFECVQCLWLSNAFAYKCEECETRTCFRCIIALTPGARTCLGHKHPLLFYSKYIGRCVACGKDGIKGLFRCKDCDFSLDHKCFSLPITFQYKNDQHLLSLTYGDDNSYSESHFCDVCEESRDPNLWFYNCATCDISAHINCVLSEYPFLKLGSIFKLREDVHEHPLTVVKKIYYYPNCGKCGKPCFDLAFECTACNFIIHKKCASLPRIIRSKWHDHRLFLQYFLRIEDFRVLDCIICHDEVNTEHSSYYCSKCPVIFHMECVMKYKDSYAIVENEDEESPDESVSSITKVLERNDA</sequence>